<evidence type="ECO:0000313" key="8">
    <source>
        <dbReference type="Proteomes" id="UP000236959"/>
    </source>
</evidence>
<evidence type="ECO:0000256" key="3">
    <source>
        <dbReference type="ARBA" id="ARBA00020552"/>
    </source>
</evidence>
<comment type="subcellular location">
    <subcellularLocation>
        <location evidence="1">Membrane</location>
        <topology evidence="1">Single-pass membrane protein</topology>
    </subcellularLocation>
</comment>
<dbReference type="Pfam" id="PF07886">
    <property type="entry name" value="BA14K"/>
    <property type="match status" value="1"/>
</dbReference>
<accession>A0A2S3UX61</accession>
<comment type="function">
    <text evidence="6">Has immunoglobulin-binding and hemagglutination properties, and can bind to mannose. Essential for virulence. May be involved in LPS biosynthesis or polysaccharide transport.</text>
</comment>
<name>A0A2S3UX61_9HYPH</name>
<dbReference type="RefSeq" id="WP_208987418.1">
    <property type="nucleotide sequence ID" value="NZ_PPCN01000003.1"/>
</dbReference>
<evidence type="ECO:0000256" key="1">
    <source>
        <dbReference type="ARBA" id="ARBA00004167"/>
    </source>
</evidence>
<dbReference type="InterPro" id="IPR012413">
    <property type="entry name" value="BA14K"/>
</dbReference>
<sequence>MPDQMKRIETAAVKELRPAGAATLFRILKSFAAVALLCAVSVGATVLTSPGQARADGIYFSGNGFSVGIGTRGFRGAYFNGPVGFYGPPYRPYGAPYYYHPYDSRAYPYRSRVYVNPPRHRGYQGGQPRRVPYSKTGLAPFTPAWTAYCARKFKSFNPNTGTYLAYSGKYRFCR</sequence>
<keyword evidence="4" id="KW-1003">Cell membrane</keyword>
<protein>
    <recommendedName>
        <fullName evidence="3">Lectin-like protein BA14k</fullName>
    </recommendedName>
</protein>
<dbReference type="EMBL" id="PPCN01000003">
    <property type="protein sequence ID" value="POF32264.1"/>
    <property type="molecule type" value="Genomic_DNA"/>
</dbReference>
<evidence type="ECO:0000256" key="6">
    <source>
        <dbReference type="ARBA" id="ARBA00025321"/>
    </source>
</evidence>
<reference evidence="7 8" key="1">
    <citation type="submission" date="2018-01" db="EMBL/GenBank/DDBJ databases">
        <title>Genomic Encyclopedia of Archaeal and Bacterial Type Strains, Phase II (KMG-II): from individual species to whole genera.</title>
        <authorList>
            <person name="Goeker M."/>
        </authorList>
    </citation>
    <scope>NUCLEOTIDE SEQUENCE [LARGE SCALE GENOMIC DNA]</scope>
    <source>
        <strain evidence="7 8">DSM 17023</strain>
    </source>
</reference>
<keyword evidence="8" id="KW-1185">Reference proteome</keyword>
<dbReference type="GO" id="GO:0030246">
    <property type="term" value="F:carbohydrate binding"/>
    <property type="evidence" value="ECO:0007669"/>
    <property type="project" value="UniProtKB-KW"/>
</dbReference>
<comment type="caution">
    <text evidence="7">The sequence shown here is derived from an EMBL/GenBank/DDBJ whole genome shotgun (WGS) entry which is preliminary data.</text>
</comment>
<dbReference type="GO" id="GO:0016020">
    <property type="term" value="C:membrane"/>
    <property type="evidence" value="ECO:0007669"/>
    <property type="project" value="UniProtKB-SubCell"/>
</dbReference>
<evidence type="ECO:0000256" key="5">
    <source>
        <dbReference type="ARBA" id="ARBA00022734"/>
    </source>
</evidence>
<keyword evidence="5" id="KW-0430">Lectin</keyword>
<gene>
    <name evidence="7" type="ORF">CLV41_103185</name>
</gene>
<evidence type="ECO:0000256" key="2">
    <source>
        <dbReference type="ARBA" id="ARBA00010270"/>
    </source>
</evidence>
<evidence type="ECO:0000256" key="4">
    <source>
        <dbReference type="ARBA" id="ARBA00022475"/>
    </source>
</evidence>
<proteinExistence type="inferred from homology"/>
<comment type="similarity">
    <text evidence="2">Belongs to the BA14k family.</text>
</comment>
<evidence type="ECO:0000313" key="7">
    <source>
        <dbReference type="EMBL" id="POF32264.1"/>
    </source>
</evidence>
<organism evidence="7 8">
    <name type="scientific">Roseibium marinum</name>
    <dbReference type="NCBI Taxonomy" id="281252"/>
    <lineage>
        <taxon>Bacteria</taxon>
        <taxon>Pseudomonadati</taxon>
        <taxon>Pseudomonadota</taxon>
        <taxon>Alphaproteobacteria</taxon>
        <taxon>Hyphomicrobiales</taxon>
        <taxon>Stappiaceae</taxon>
        <taxon>Roseibium</taxon>
    </lineage>
</organism>
<keyword evidence="4" id="KW-0472">Membrane</keyword>
<dbReference type="Proteomes" id="UP000236959">
    <property type="component" value="Unassembled WGS sequence"/>
</dbReference>
<dbReference type="AlphaFoldDB" id="A0A2S3UX61"/>